<dbReference type="Pfam" id="PF21788">
    <property type="entry name" value="TNP-like_GBD"/>
    <property type="match status" value="1"/>
</dbReference>
<keyword evidence="3" id="KW-1185">Reference proteome</keyword>
<evidence type="ECO:0000259" key="1">
    <source>
        <dbReference type="Pfam" id="PF21788"/>
    </source>
</evidence>
<comment type="caution">
    <text evidence="2">The sequence shown here is derived from an EMBL/GenBank/DDBJ whole genome shotgun (WGS) entry which is preliminary data.</text>
</comment>
<dbReference type="EMBL" id="JACKWZ010000152">
    <property type="protein sequence ID" value="KAF9413695.1"/>
    <property type="molecule type" value="Genomic_DNA"/>
</dbReference>
<sequence length="250" mass="28271">MEVLNCCFDAGNNICASVCDMDGVNKKALCLLGAFVENPYIEVSNHKIDTLFDTPHLLKCFRNLFMKYDVRFSTNITSDNKQGIGIAKWSHIRQFYELDNNNPNFVFAPALSNEHLDPNSKQKMRVKLAAQVLSHSVAAGIYTKVAGGDMPTEALATANLITNMDELFYGVNASTPDLRRGKKFSSNIKQSSEHLQMFYKMKTFFKNFEFLGCRGASKDGWIWTLNGIEMLWKILSAKHKAIKSLSTRRF</sequence>
<protein>
    <recommendedName>
        <fullName evidence="1">Transposable element P transposase-like GTP-binding insertion domain-containing protein</fullName>
    </recommendedName>
</protein>
<evidence type="ECO:0000313" key="3">
    <source>
        <dbReference type="Proteomes" id="UP000648187"/>
    </source>
</evidence>
<dbReference type="Proteomes" id="UP000648187">
    <property type="component" value="Unassembled WGS sequence"/>
</dbReference>
<organism evidence="2 3">
    <name type="scientific">Spodoptera exigua</name>
    <name type="common">Beet armyworm</name>
    <name type="synonym">Noctua fulgens</name>
    <dbReference type="NCBI Taxonomy" id="7107"/>
    <lineage>
        <taxon>Eukaryota</taxon>
        <taxon>Metazoa</taxon>
        <taxon>Ecdysozoa</taxon>
        <taxon>Arthropoda</taxon>
        <taxon>Hexapoda</taxon>
        <taxon>Insecta</taxon>
        <taxon>Pterygota</taxon>
        <taxon>Neoptera</taxon>
        <taxon>Endopterygota</taxon>
        <taxon>Lepidoptera</taxon>
        <taxon>Glossata</taxon>
        <taxon>Ditrysia</taxon>
        <taxon>Noctuoidea</taxon>
        <taxon>Noctuidae</taxon>
        <taxon>Amphipyrinae</taxon>
        <taxon>Spodoptera</taxon>
    </lineage>
</organism>
<accession>A0A835L4P8</accession>
<dbReference type="InterPro" id="IPR048366">
    <property type="entry name" value="TNP-like_GBD"/>
</dbReference>
<gene>
    <name evidence="2" type="ORF">HW555_008141</name>
</gene>
<proteinExistence type="predicted"/>
<dbReference type="AlphaFoldDB" id="A0A835L4P8"/>
<evidence type="ECO:0000313" key="2">
    <source>
        <dbReference type="EMBL" id="KAF9413695.1"/>
    </source>
</evidence>
<feature type="domain" description="Transposable element P transposase-like GTP-binding insertion" evidence="1">
    <location>
        <begin position="56"/>
        <end position="175"/>
    </location>
</feature>
<name>A0A835L4P8_SPOEX</name>
<reference evidence="2" key="1">
    <citation type="submission" date="2020-08" db="EMBL/GenBank/DDBJ databases">
        <title>Spodoptera exigua strain:BAW_Kor-Di-RS1 Genome sequencing and assembly.</title>
        <authorList>
            <person name="Kim J."/>
            <person name="Nam H.Y."/>
            <person name="Kwon M."/>
            <person name="Choi J.H."/>
            <person name="Cho S.R."/>
            <person name="Kim G.-H."/>
        </authorList>
    </citation>
    <scope>NUCLEOTIDE SEQUENCE</scope>
    <source>
        <strain evidence="2">BAW_Kor-Di-RS1</strain>
        <tissue evidence="2">Whole-body</tissue>
    </source>
</reference>